<dbReference type="InterPro" id="IPR006683">
    <property type="entry name" value="Thioestr_dom"/>
</dbReference>
<accession>A0A418X533</accession>
<organism evidence="9 10">
    <name type="scientific">Noviherbaspirillum cavernae</name>
    <dbReference type="NCBI Taxonomy" id="2320862"/>
    <lineage>
        <taxon>Bacteria</taxon>
        <taxon>Pseudomonadati</taxon>
        <taxon>Pseudomonadota</taxon>
        <taxon>Betaproteobacteria</taxon>
        <taxon>Burkholderiales</taxon>
        <taxon>Oxalobacteraceae</taxon>
        <taxon>Noviherbaspirillum</taxon>
    </lineage>
</organism>
<dbReference type="RefSeq" id="WP_119741037.1">
    <property type="nucleotide sequence ID" value="NZ_QYUN01000002.1"/>
</dbReference>
<comment type="catalytic activity">
    <reaction evidence="3">
        <text>a long-chain fatty acyl-CoA + H2O = a long-chain fatty acid + CoA + H(+)</text>
        <dbReference type="Rhea" id="RHEA:67680"/>
        <dbReference type="ChEBI" id="CHEBI:15377"/>
        <dbReference type="ChEBI" id="CHEBI:15378"/>
        <dbReference type="ChEBI" id="CHEBI:57287"/>
        <dbReference type="ChEBI" id="CHEBI:57560"/>
        <dbReference type="ChEBI" id="CHEBI:83139"/>
    </reaction>
</comment>
<protein>
    <recommendedName>
        <fullName evidence="6">Medium/long-chain acyl-CoA thioesterase YigI</fullName>
        <ecNumber evidence="5">3.1.2.20</ecNumber>
    </recommendedName>
</protein>
<dbReference type="EMBL" id="QYUN01000002">
    <property type="protein sequence ID" value="RJG07516.1"/>
    <property type="molecule type" value="Genomic_DNA"/>
</dbReference>
<dbReference type="CDD" id="cd03443">
    <property type="entry name" value="PaaI_thioesterase"/>
    <property type="match status" value="1"/>
</dbReference>
<dbReference type="Gene3D" id="3.10.129.10">
    <property type="entry name" value="Hotdog Thioesterase"/>
    <property type="match status" value="1"/>
</dbReference>
<reference evidence="9 10" key="1">
    <citation type="submission" date="2018-09" db="EMBL/GenBank/DDBJ databases">
        <authorList>
            <person name="Zhu H."/>
        </authorList>
    </citation>
    <scope>NUCLEOTIDE SEQUENCE [LARGE SCALE GENOMIC DNA]</scope>
    <source>
        <strain evidence="9 10">K2R10-39</strain>
    </source>
</reference>
<sequence>MPLESPNPHYRSAVEQAFAQAAFVTDIGIELVDFGPGWCESALRIQPRHLQHTGIVHAGVQSTMADHTAGAAAISITPEQQYILTVEFKLHLLRPGAGESLRCRAQVLKPGRNFQVVESEVYALDGDRQTLISKLTGTMAVLPRQ</sequence>
<dbReference type="EC" id="3.1.2.20" evidence="5"/>
<dbReference type="PANTHER" id="PTHR43240">
    <property type="entry name" value="1,4-DIHYDROXY-2-NAPHTHOYL-COA THIOESTERASE 1"/>
    <property type="match status" value="1"/>
</dbReference>
<name>A0A418X533_9BURK</name>
<evidence type="ECO:0000256" key="6">
    <source>
        <dbReference type="ARBA" id="ARBA00040062"/>
    </source>
</evidence>
<comment type="catalytic activity">
    <reaction evidence="7">
        <text>a medium-chain fatty acyl-CoA + H2O = a medium-chain fatty acid + CoA + H(+)</text>
        <dbReference type="Rhea" id="RHEA:68184"/>
        <dbReference type="ChEBI" id="CHEBI:15377"/>
        <dbReference type="ChEBI" id="CHEBI:15378"/>
        <dbReference type="ChEBI" id="CHEBI:57287"/>
        <dbReference type="ChEBI" id="CHEBI:59558"/>
        <dbReference type="ChEBI" id="CHEBI:90546"/>
    </reaction>
</comment>
<evidence type="ECO:0000256" key="5">
    <source>
        <dbReference type="ARBA" id="ARBA00038894"/>
    </source>
</evidence>
<dbReference type="InterPro" id="IPR003736">
    <property type="entry name" value="PAAI_dom"/>
</dbReference>
<evidence type="ECO:0000313" key="9">
    <source>
        <dbReference type="EMBL" id="RJG07516.1"/>
    </source>
</evidence>
<dbReference type="Proteomes" id="UP000285190">
    <property type="component" value="Unassembled WGS sequence"/>
</dbReference>
<feature type="domain" description="Thioesterase" evidence="8">
    <location>
        <begin position="54"/>
        <end position="127"/>
    </location>
</feature>
<dbReference type="InterPro" id="IPR029069">
    <property type="entry name" value="HotDog_dom_sf"/>
</dbReference>
<dbReference type="Pfam" id="PF03061">
    <property type="entry name" value="4HBT"/>
    <property type="match status" value="1"/>
</dbReference>
<evidence type="ECO:0000256" key="4">
    <source>
        <dbReference type="ARBA" id="ARBA00038381"/>
    </source>
</evidence>
<keyword evidence="1" id="KW-0378">Hydrolase</keyword>
<gene>
    <name evidence="9" type="ORF">D3870_17305</name>
</gene>
<evidence type="ECO:0000313" key="10">
    <source>
        <dbReference type="Proteomes" id="UP000285190"/>
    </source>
</evidence>
<dbReference type="NCBIfam" id="TIGR00369">
    <property type="entry name" value="unchar_dom_1"/>
    <property type="match status" value="1"/>
</dbReference>
<dbReference type="AlphaFoldDB" id="A0A418X533"/>
<dbReference type="SUPFAM" id="SSF54637">
    <property type="entry name" value="Thioesterase/thiol ester dehydrase-isomerase"/>
    <property type="match status" value="1"/>
</dbReference>
<evidence type="ECO:0000256" key="1">
    <source>
        <dbReference type="ARBA" id="ARBA00022801"/>
    </source>
</evidence>
<comment type="similarity">
    <text evidence="4">Belongs to the YigI thioesterase family.</text>
</comment>
<dbReference type="PANTHER" id="PTHR43240:SF20">
    <property type="entry name" value="MEDIUM_LONG-CHAIN ACYL-COA THIOESTERASE YIGI"/>
    <property type="match status" value="1"/>
</dbReference>
<evidence type="ECO:0000259" key="8">
    <source>
        <dbReference type="Pfam" id="PF03061"/>
    </source>
</evidence>
<comment type="caution">
    <text evidence="9">The sequence shown here is derived from an EMBL/GenBank/DDBJ whole genome shotgun (WGS) entry which is preliminary data.</text>
</comment>
<dbReference type="GO" id="GO:0047617">
    <property type="term" value="F:fatty acyl-CoA hydrolase activity"/>
    <property type="evidence" value="ECO:0007669"/>
    <property type="project" value="UniProtKB-EC"/>
</dbReference>
<evidence type="ECO:0000256" key="2">
    <source>
        <dbReference type="ARBA" id="ARBA00035880"/>
    </source>
</evidence>
<keyword evidence="10" id="KW-1185">Reference proteome</keyword>
<evidence type="ECO:0000256" key="3">
    <source>
        <dbReference type="ARBA" id="ARBA00036002"/>
    </source>
</evidence>
<dbReference type="OrthoDB" id="8525891at2"/>
<proteinExistence type="inferred from homology"/>
<comment type="catalytic activity">
    <reaction evidence="2">
        <text>a fatty acyl-CoA + H2O = a fatty acid + CoA + H(+)</text>
        <dbReference type="Rhea" id="RHEA:16781"/>
        <dbReference type="ChEBI" id="CHEBI:15377"/>
        <dbReference type="ChEBI" id="CHEBI:15378"/>
        <dbReference type="ChEBI" id="CHEBI:28868"/>
        <dbReference type="ChEBI" id="CHEBI:57287"/>
        <dbReference type="ChEBI" id="CHEBI:77636"/>
        <dbReference type="EC" id="3.1.2.20"/>
    </reaction>
</comment>
<evidence type="ECO:0000256" key="7">
    <source>
        <dbReference type="ARBA" id="ARBA00048062"/>
    </source>
</evidence>